<dbReference type="EMBL" id="JAMZMK010000903">
    <property type="protein sequence ID" value="KAI7755677.1"/>
    <property type="molecule type" value="Genomic_DNA"/>
</dbReference>
<evidence type="ECO:0000313" key="2">
    <source>
        <dbReference type="EMBL" id="KAI7755677.1"/>
    </source>
</evidence>
<sequence length="207" mass="23830">RRKEKKNRGEEKIKKRITDSRKLNWRRWVERERDGDTIPAKNHVVADHTSAREPSQNQDRKTGSGTVGAVTQGMVVRSQVLVTVVPRDDRFTGFAGTGDGVYTPASPMLLDALEVDDVETSKMEEKLTLQFGAVKTLRSRRNVRLVKDLLYAGFRELQRLKKKIKQTCPNKLFSAEEHDFFFAQRYVQCILLYKFKFIVCCIGLLSH</sequence>
<feature type="region of interest" description="Disordered" evidence="1">
    <location>
        <begin position="31"/>
        <end position="68"/>
    </location>
</feature>
<organism evidence="2 3">
    <name type="scientific">Ambrosia artemisiifolia</name>
    <name type="common">Common ragweed</name>
    <dbReference type="NCBI Taxonomy" id="4212"/>
    <lineage>
        <taxon>Eukaryota</taxon>
        <taxon>Viridiplantae</taxon>
        <taxon>Streptophyta</taxon>
        <taxon>Embryophyta</taxon>
        <taxon>Tracheophyta</taxon>
        <taxon>Spermatophyta</taxon>
        <taxon>Magnoliopsida</taxon>
        <taxon>eudicotyledons</taxon>
        <taxon>Gunneridae</taxon>
        <taxon>Pentapetalae</taxon>
        <taxon>asterids</taxon>
        <taxon>campanulids</taxon>
        <taxon>Asterales</taxon>
        <taxon>Asteraceae</taxon>
        <taxon>Asteroideae</taxon>
        <taxon>Heliantheae alliance</taxon>
        <taxon>Heliantheae</taxon>
        <taxon>Ambrosia</taxon>
    </lineage>
</organism>
<proteinExistence type="predicted"/>
<gene>
    <name evidence="2" type="ORF">M8C21_033561</name>
</gene>
<keyword evidence="3" id="KW-1185">Reference proteome</keyword>
<feature type="non-terminal residue" evidence="2">
    <location>
        <position position="1"/>
    </location>
</feature>
<name>A0AAD5D9X4_AMBAR</name>
<comment type="caution">
    <text evidence="2">The sequence shown here is derived from an EMBL/GenBank/DDBJ whole genome shotgun (WGS) entry which is preliminary data.</text>
</comment>
<accession>A0AAD5D9X4</accession>
<dbReference type="AlphaFoldDB" id="A0AAD5D9X4"/>
<evidence type="ECO:0000256" key="1">
    <source>
        <dbReference type="SAM" id="MobiDB-lite"/>
    </source>
</evidence>
<dbReference type="Proteomes" id="UP001206925">
    <property type="component" value="Unassembled WGS sequence"/>
</dbReference>
<evidence type="ECO:0000313" key="3">
    <source>
        <dbReference type="Proteomes" id="UP001206925"/>
    </source>
</evidence>
<reference evidence="2" key="1">
    <citation type="submission" date="2022-06" db="EMBL/GenBank/DDBJ databases">
        <title>Uncovering the hologenomic basis of an extraordinary plant invasion.</title>
        <authorList>
            <person name="Bieker V.C."/>
            <person name="Martin M.D."/>
            <person name="Gilbert T."/>
            <person name="Hodgins K."/>
            <person name="Battlay P."/>
            <person name="Petersen B."/>
            <person name="Wilson J."/>
        </authorList>
    </citation>
    <scope>NUCLEOTIDE SEQUENCE</scope>
    <source>
        <strain evidence="2">AA19_3_7</strain>
        <tissue evidence="2">Leaf</tissue>
    </source>
</reference>
<protein>
    <submittedName>
        <fullName evidence="2">Uncharacterized protein</fullName>
    </submittedName>
</protein>